<keyword evidence="2" id="KW-0812">Transmembrane</keyword>
<dbReference type="EMBL" id="SJPH01000003">
    <property type="protein sequence ID" value="TWT46841.1"/>
    <property type="molecule type" value="Genomic_DNA"/>
</dbReference>
<sequence length="571" mass="59380">MPIFEPNPSPPARQPARRAALRLAAVSACLAVFVASLATAITLVIVRPGAPTTRSAEDPLPTTFSVAPTSPRLAMYGPALGSAAPDDDYAMMARERELHAAIRATRQAQGARPAPPLTSVNEWVEPLVIDNPAAFGPPADDSVPLPPSVKKHRPAPYNVAAAQPASDPSENQSLDARLANHAGRGPSIDRANDAIEPSYVYEESADSLDDTSSFGESAFGAEPVLSAADRASFTDSVADLSQRLTPMVRSGFALGRAGAMYAARNRFIGVLRRIASAKDSQQGSTNHSEALAAGLRALDEADDFAPTGDALEAELDVRSIALSHGTAVVREAAGETAAHEAVALYCREAVDRLAEAAAGEPAGSMALYGLGKTYARIDAQSDDPHAARKCLVMHQAAIAARPENHLAANELGVRLAMAGRYDQASVALRRAAGQQGAAATVYENLAQVERRLGRTAQATSIAAAGQRIAQTEIRHGAVSRRHGVEWVRPEAFNNGAGSAGDTLPATASARTTPSPVAQAPVAQAPAKESPGAWQQAVNFVKTKSGWSPAPAAPVAAPAAHPVAAQYTPVLR</sequence>
<dbReference type="SUPFAM" id="SSF48452">
    <property type="entry name" value="TPR-like"/>
    <property type="match status" value="1"/>
</dbReference>
<feature type="region of interest" description="Disordered" evidence="1">
    <location>
        <begin position="491"/>
        <end position="530"/>
    </location>
</feature>
<evidence type="ECO:0000256" key="2">
    <source>
        <dbReference type="SAM" id="Phobius"/>
    </source>
</evidence>
<comment type="caution">
    <text evidence="3">The sequence shown here is derived from an EMBL/GenBank/DDBJ whole genome shotgun (WGS) entry which is preliminary data.</text>
</comment>
<protein>
    <recommendedName>
        <fullName evidence="5">Tetratricopeptide repeat protein</fullName>
    </recommendedName>
</protein>
<feature type="compositionally biased region" description="Low complexity" evidence="1">
    <location>
        <begin position="515"/>
        <end position="526"/>
    </location>
</feature>
<proteinExistence type="predicted"/>
<reference evidence="3 4" key="1">
    <citation type="submission" date="2019-02" db="EMBL/GenBank/DDBJ databases">
        <title>Deep-cultivation of Planctomycetes and their phenomic and genomic characterization uncovers novel biology.</title>
        <authorList>
            <person name="Wiegand S."/>
            <person name="Jogler M."/>
            <person name="Boedeker C."/>
            <person name="Pinto D."/>
            <person name="Vollmers J."/>
            <person name="Rivas-Marin E."/>
            <person name="Kohn T."/>
            <person name="Peeters S.H."/>
            <person name="Heuer A."/>
            <person name="Rast P."/>
            <person name="Oberbeckmann S."/>
            <person name="Bunk B."/>
            <person name="Jeske O."/>
            <person name="Meyerdierks A."/>
            <person name="Storesund J.E."/>
            <person name="Kallscheuer N."/>
            <person name="Luecker S."/>
            <person name="Lage O.M."/>
            <person name="Pohl T."/>
            <person name="Merkel B.J."/>
            <person name="Hornburger P."/>
            <person name="Mueller R.-W."/>
            <person name="Bruemmer F."/>
            <person name="Labrenz M."/>
            <person name="Spormann A.M."/>
            <person name="Op Den Camp H."/>
            <person name="Overmann J."/>
            <person name="Amann R."/>
            <person name="Jetten M.S.M."/>
            <person name="Mascher T."/>
            <person name="Medema M.H."/>
            <person name="Devos D.P."/>
            <person name="Kaster A.-K."/>
            <person name="Ovreas L."/>
            <person name="Rohde M."/>
            <person name="Galperin M.Y."/>
            <person name="Jogler C."/>
        </authorList>
    </citation>
    <scope>NUCLEOTIDE SEQUENCE [LARGE SCALE GENOMIC DNA]</scope>
    <source>
        <strain evidence="3 4">Pla111</strain>
    </source>
</reference>
<keyword evidence="2" id="KW-0472">Membrane</keyword>
<name>A0A5C5W9Y4_9BACT</name>
<accession>A0A5C5W9Y4</accession>
<evidence type="ECO:0008006" key="5">
    <source>
        <dbReference type="Google" id="ProtNLM"/>
    </source>
</evidence>
<dbReference type="RefSeq" id="WP_197524897.1">
    <property type="nucleotide sequence ID" value="NZ_SJPH01000003.1"/>
</dbReference>
<gene>
    <name evidence="3" type="ORF">Pla111_19430</name>
</gene>
<dbReference type="InterPro" id="IPR011990">
    <property type="entry name" value="TPR-like_helical_dom_sf"/>
</dbReference>
<dbReference type="Gene3D" id="1.25.40.10">
    <property type="entry name" value="Tetratricopeptide repeat domain"/>
    <property type="match status" value="1"/>
</dbReference>
<dbReference type="Proteomes" id="UP000318995">
    <property type="component" value="Unassembled WGS sequence"/>
</dbReference>
<feature type="transmembrane region" description="Helical" evidence="2">
    <location>
        <begin position="21"/>
        <end position="46"/>
    </location>
</feature>
<keyword evidence="4" id="KW-1185">Reference proteome</keyword>
<organism evidence="3 4">
    <name type="scientific">Botrimarina hoheduenensis</name>
    <dbReference type="NCBI Taxonomy" id="2528000"/>
    <lineage>
        <taxon>Bacteria</taxon>
        <taxon>Pseudomonadati</taxon>
        <taxon>Planctomycetota</taxon>
        <taxon>Planctomycetia</taxon>
        <taxon>Pirellulales</taxon>
        <taxon>Lacipirellulaceae</taxon>
        <taxon>Botrimarina</taxon>
    </lineage>
</organism>
<keyword evidence="2" id="KW-1133">Transmembrane helix</keyword>
<evidence type="ECO:0000256" key="1">
    <source>
        <dbReference type="SAM" id="MobiDB-lite"/>
    </source>
</evidence>
<dbReference type="AlphaFoldDB" id="A0A5C5W9Y4"/>
<evidence type="ECO:0000313" key="4">
    <source>
        <dbReference type="Proteomes" id="UP000318995"/>
    </source>
</evidence>
<evidence type="ECO:0000313" key="3">
    <source>
        <dbReference type="EMBL" id="TWT46841.1"/>
    </source>
</evidence>